<dbReference type="PROSITE" id="PS51012">
    <property type="entry name" value="ABC_TM2"/>
    <property type="match status" value="1"/>
</dbReference>
<feature type="transmembrane region" description="Helical" evidence="8">
    <location>
        <begin position="308"/>
        <end position="330"/>
    </location>
</feature>
<dbReference type="PANTHER" id="PTHR30294">
    <property type="entry name" value="MEMBRANE COMPONENT OF ABC TRANSPORTER YHHJ-RELATED"/>
    <property type="match status" value="1"/>
</dbReference>
<accession>H5TJD8</accession>
<feature type="transmembrane region" description="Helical" evidence="8">
    <location>
        <begin position="222"/>
        <end position="244"/>
    </location>
</feature>
<dbReference type="InterPro" id="IPR047817">
    <property type="entry name" value="ABC2_TM_bact-type"/>
</dbReference>
<keyword evidence="4" id="KW-1003">Cell membrane</keyword>
<evidence type="ECO:0000256" key="5">
    <source>
        <dbReference type="ARBA" id="ARBA00022692"/>
    </source>
</evidence>
<dbReference type="PANTHER" id="PTHR30294:SF29">
    <property type="entry name" value="MULTIDRUG ABC TRANSPORTER PERMEASE YBHS-RELATED"/>
    <property type="match status" value="1"/>
</dbReference>
<comment type="caution">
    <text evidence="10">The sequence shown here is derived from an EMBL/GenBank/DDBJ whole genome shotgun (WGS) entry which is preliminary data.</text>
</comment>
<dbReference type="GO" id="GO:0140359">
    <property type="term" value="F:ABC-type transporter activity"/>
    <property type="evidence" value="ECO:0007669"/>
    <property type="project" value="InterPro"/>
</dbReference>
<sequence length="356" mass="38073">MILKEFRELRRDPRTLAMLVVLPLLLLVIFGYAANFYVSSSTTAVVGPQATQFAKSLPEYFDVTTVDTNGTEADATELLRDNKVDTAFVTGHSTPGQPTVEALLDGSNLFGAQATSGLLNKMGNSVKVRVLFNPELKTSWVMVPAIIGLILTFIGTIVTSIGLVREREAGTLEQLAVMPIKPSQVILGKIAPYFLLAAIDMIIVTVLGMWLFGVPFNGNVGVFALGAALFLFVVLGLGVLISTISQTTGQAIQTAFLFLMPQILLSGMIFPLDAMAAGVRWIGYLLPLTYFTMISQGVMIRGASIGSLWVPLLVLAVMAVVVFTAATLRFRRDLAPNARASASAREHADTTSGAAS</sequence>
<dbReference type="InterPro" id="IPR051449">
    <property type="entry name" value="ABC-2_transporter_component"/>
</dbReference>
<feature type="domain" description="ABC transmembrane type-2" evidence="9">
    <location>
        <begin position="107"/>
        <end position="333"/>
    </location>
</feature>
<keyword evidence="3" id="KW-0813">Transport</keyword>
<dbReference type="Pfam" id="PF12698">
    <property type="entry name" value="ABC2_membrane_3"/>
    <property type="match status" value="1"/>
</dbReference>
<dbReference type="AlphaFoldDB" id="H5TJD8"/>
<dbReference type="InterPro" id="IPR013525">
    <property type="entry name" value="ABC2_TM"/>
</dbReference>
<evidence type="ECO:0000256" key="8">
    <source>
        <dbReference type="SAM" id="Phobius"/>
    </source>
</evidence>
<dbReference type="Proteomes" id="UP000005038">
    <property type="component" value="Unassembled WGS sequence"/>
</dbReference>
<evidence type="ECO:0000256" key="4">
    <source>
        <dbReference type="ARBA" id="ARBA00022475"/>
    </source>
</evidence>
<gene>
    <name evidence="10" type="ORF">GOOTI_073_00120</name>
</gene>
<keyword evidence="7 8" id="KW-0472">Membrane</keyword>
<comment type="subcellular location">
    <subcellularLocation>
        <location evidence="1">Cell membrane</location>
        <topology evidence="1">Multi-pass membrane protein</topology>
    </subcellularLocation>
</comment>
<keyword evidence="11" id="KW-1185">Reference proteome</keyword>
<protein>
    <submittedName>
        <fullName evidence="10">ABC transporter permease protein</fullName>
    </submittedName>
</protein>
<evidence type="ECO:0000313" key="11">
    <source>
        <dbReference type="Proteomes" id="UP000005038"/>
    </source>
</evidence>
<feature type="transmembrane region" description="Helical" evidence="8">
    <location>
        <begin position="185"/>
        <end position="210"/>
    </location>
</feature>
<feature type="transmembrane region" description="Helical" evidence="8">
    <location>
        <begin position="16"/>
        <end position="38"/>
    </location>
</feature>
<name>H5TJD8_GORO1</name>
<evidence type="ECO:0000259" key="9">
    <source>
        <dbReference type="PROSITE" id="PS51012"/>
    </source>
</evidence>
<organism evidence="10 11">
    <name type="scientific">Gordonia otitidis (strain DSM 44809 / CCUG 52243 / JCM 12355 / NBRC 100426 / IFM 10032)</name>
    <dbReference type="NCBI Taxonomy" id="1108044"/>
    <lineage>
        <taxon>Bacteria</taxon>
        <taxon>Bacillati</taxon>
        <taxon>Actinomycetota</taxon>
        <taxon>Actinomycetes</taxon>
        <taxon>Mycobacteriales</taxon>
        <taxon>Gordoniaceae</taxon>
        <taxon>Gordonia</taxon>
    </lineage>
</organism>
<feature type="transmembrane region" description="Helical" evidence="8">
    <location>
        <begin position="140"/>
        <end position="164"/>
    </location>
</feature>
<evidence type="ECO:0000256" key="1">
    <source>
        <dbReference type="ARBA" id="ARBA00004651"/>
    </source>
</evidence>
<dbReference type="STRING" id="1108044.GOOTI_073_00120"/>
<reference evidence="10" key="1">
    <citation type="submission" date="2012-02" db="EMBL/GenBank/DDBJ databases">
        <title>Whole genome shotgun sequence of Gordonia otitidis NBRC 100426.</title>
        <authorList>
            <person name="Yoshida I."/>
            <person name="Hosoyama A."/>
            <person name="Tsuchikane K."/>
            <person name="Katsumata H."/>
            <person name="Yamazaki S."/>
            <person name="Fujita N."/>
        </authorList>
    </citation>
    <scope>NUCLEOTIDE SEQUENCE [LARGE SCALE GENOMIC DNA]</scope>
    <source>
        <strain evidence="10">NBRC 100426</strain>
    </source>
</reference>
<dbReference type="GO" id="GO:0005886">
    <property type="term" value="C:plasma membrane"/>
    <property type="evidence" value="ECO:0007669"/>
    <property type="project" value="UniProtKB-SubCell"/>
</dbReference>
<feature type="transmembrane region" description="Helical" evidence="8">
    <location>
        <begin position="256"/>
        <end position="283"/>
    </location>
</feature>
<keyword evidence="5 8" id="KW-0812">Transmembrane</keyword>
<evidence type="ECO:0000313" key="10">
    <source>
        <dbReference type="EMBL" id="GAB33596.1"/>
    </source>
</evidence>
<evidence type="ECO:0000256" key="6">
    <source>
        <dbReference type="ARBA" id="ARBA00022989"/>
    </source>
</evidence>
<evidence type="ECO:0000256" key="3">
    <source>
        <dbReference type="ARBA" id="ARBA00022448"/>
    </source>
</evidence>
<comment type="similarity">
    <text evidence="2">Belongs to the ABC-2 integral membrane protein family.</text>
</comment>
<keyword evidence="6 8" id="KW-1133">Transmembrane helix</keyword>
<evidence type="ECO:0000256" key="2">
    <source>
        <dbReference type="ARBA" id="ARBA00007783"/>
    </source>
</evidence>
<proteinExistence type="inferred from homology"/>
<evidence type="ECO:0000256" key="7">
    <source>
        <dbReference type="ARBA" id="ARBA00023136"/>
    </source>
</evidence>
<dbReference type="EMBL" id="BAFB01000073">
    <property type="protein sequence ID" value="GAB33596.1"/>
    <property type="molecule type" value="Genomic_DNA"/>
</dbReference>